<dbReference type="InterPro" id="IPR003591">
    <property type="entry name" value="Leu-rich_rpt_typical-subtyp"/>
</dbReference>
<dbReference type="SUPFAM" id="SSF52058">
    <property type="entry name" value="L domain-like"/>
    <property type="match status" value="1"/>
</dbReference>
<dbReference type="Gene3D" id="3.80.10.10">
    <property type="entry name" value="Ribonuclease Inhibitor"/>
    <property type="match status" value="4"/>
</dbReference>
<keyword evidence="17" id="KW-0325">Glycoprotein</keyword>
<keyword evidence="16" id="KW-0675">Receptor</keyword>
<dbReference type="AlphaFoldDB" id="A0A176WP08"/>
<dbReference type="InterPro" id="IPR011009">
    <property type="entry name" value="Kinase-like_dom_sf"/>
</dbReference>
<sequence>MGVQELRHCSNPTRPAMGWSRSGLVQDLSQQCRLSSSISSGERVRDDAAAGRGKEMRIVLLQVVALPGNNMRSALLSLAVAFLVLSSCCVAAFPRNIGVPVPYAAEVVVQHEVESEFDRSPPQTQTQQQRLEREAGGGGGGGGEWGPARRRLLLRGEEDCTNSRGSDPDPSASQYLPYDTSSSAEAQILMSLKSGLNDAASNALANWNFTHVVSINLAGRKLGGYISAGLSGLPLLATLDIVPAFGRSTPILGSLNLMKNKLSGGIPASLGECLELTSLDLRRNRLRGTIPYDLGALTKLQLLYLNNNKLDGAMPITGFIPDDFKALTNLEGLYLYGNFMTGPLPDWLASLPRLSYLHFSPDLYEIDLSLDGEIPASLSGCPELVTVALSGNNLTGPIFELDQLVNLRRLSLEENFLTGSIPDSVTNLSTLGLSHNNLSGLVPASLVQCTALEWLGLADNNLTGQLPEDLGSLPQDLGNLTNLQYLNLERNSFEGPIPESLGNLLQLQSLSVLYLQGNRLSGSIPLSLSNLTSLQDLALGDNELEGGIPAALLRGLAGLVANFSLGQNRLSGPIPDEIGLLSMVKSINLARNELNESIPESIGNCSALLRLDLSSNRLSGALPSSLGNLSKLEVLNVSHNEIDGDIPSELGKLGSLVDLDLSVNNVSGPIPQSLTSLQNLAFLNVSDNNLSGEVMMLGAFQHLSAASFLGNPGLCGAILQRKCNEAPAPYGSSGGKSGHNRGSIIARSELFYPQLRFTAQDLKLATENFSEVNILGVGCMSQVYRGVLPELVLVAIKKLKIPSGKDIPSGFVHELDELGRLRHKHLVAVLGYCFDSDLNALVVQFMSNGSLEEHLHRGKTCDLDWAARVKIAVGVAKALTYLHHECGSTIVHCDLKPSNILLDAEFEPHLEDFGLSRLIFAHKLIDMSDSSLGNSVGYFPPEMWSPSESSSDIAAASEQFKKYGFSATVSPKGDVYSYGITLLEMLTGKRPSGDMFGNEMTIRKWCQASYPERTQDILDPNLLAPKVGTSGSGLTGSNLKQINLFMKVALMCTREIPEERPTMRHVVDMLR</sequence>
<keyword evidence="6" id="KW-0433">Leucine-rich repeat</keyword>
<evidence type="ECO:0000259" key="22">
    <source>
        <dbReference type="PROSITE" id="PS50011"/>
    </source>
</evidence>
<keyword evidence="3" id="KW-1003">Cell membrane</keyword>
<comment type="subcellular location">
    <subcellularLocation>
        <location evidence="1">Cell membrane</location>
        <topology evidence="1">Single-pass membrane protein</topology>
    </subcellularLocation>
</comment>
<dbReference type="Pfam" id="PF00560">
    <property type="entry name" value="LRR_1"/>
    <property type="match status" value="3"/>
</dbReference>
<evidence type="ECO:0000256" key="16">
    <source>
        <dbReference type="ARBA" id="ARBA00023170"/>
    </source>
</evidence>
<evidence type="ECO:0000256" key="13">
    <source>
        <dbReference type="ARBA" id="ARBA00022840"/>
    </source>
</evidence>
<keyword evidence="4" id="KW-0723">Serine/threonine-protein kinase</keyword>
<dbReference type="GO" id="GO:0005524">
    <property type="term" value="F:ATP binding"/>
    <property type="evidence" value="ECO:0007669"/>
    <property type="project" value="UniProtKB-UniRule"/>
</dbReference>
<dbReference type="PANTHER" id="PTHR48053:SF32">
    <property type="entry name" value="LEUCINE RICH REPEAT FAMILY PROTEIN, EXPRESSED"/>
    <property type="match status" value="1"/>
</dbReference>
<protein>
    <recommendedName>
        <fullName evidence="2">non-specific serine/threonine protein kinase</fullName>
        <ecNumber evidence="2">2.7.11.1</ecNumber>
    </recommendedName>
</protein>
<evidence type="ECO:0000256" key="7">
    <source>
        <dbReference type="ARBA" id="ARBA00022679"/>
    </source>
</evidence>
<dbReference type="FunFam" id="3.80.10.10:FF:000095">
    <property type="entry name" value="LRR receptor-like serine/threonine-protein kinase GSO1"/>
    <property type="match status" value="1"/>
</dbReference>
<keyword evidence="13 20" id="KW-0067">ATP-binding</keyword>
<proteinExistence type="predicted"/>
<feature type="binding site" evidence="20">
    <location>
        <position position="798"/>
    </location>
    <ligand>
        <name>ATP</name>
        <dbReference type="ChEBI" id="CHEBI:30616"/>
    </ligand>
</feature>
<evidence type="ECO:0000313" key="24">
    <source>
        <dbReference type="Proteomes" id="UP000077202"/>
    </source>
</evidence>
<dbReference type="InterPro" id="IPR000719">
    <property type="entry name" value="Prot_kinase_dom"/>
</dbReference>
<comment type="catalytic activity">
    <reaction evidence="18">
        <text>L-threonyl-[protein] + ATP = O-phospho-L-threonyl-[protein] + ADP + H(+)</text>
        <dbReference type="Rhea" id="RHEA:46608"/>
        <dbReference type="Rhea" id="RHEA-COMP:11060"/>
        <dbReference type="Rhea" id="RHEA-COMP:11605"/>
        <dbReference type="ChEBI" id="CHEBI:15378"/>
        <dbReference type="ChEBI" id="CHEBI:30013"/>
        <dbReference type="ChEBI" id="CHEBI:30616"/>
        <dbReference type="ChEBI" id="CHEBI:61977"/>
        <dbReference type="ChEBI" id="CHEBI:456216"/>
        <dbReference type="EC" id="2.7.11.1"/>
    </reaction>
</comment>
<keyword evidence="12" id="KW-0418">Kinase</keyword>
<evidence type="ECO:0000256" key="19">
    <source>
        <dbReference type="ARBA" id="ARBA00048679"/>
    </source>
</evidence>
<dbReference type="SUPFAM" id="SSF56112">
    <property type="entry name" value="Protein kinase-like (PK-like)"/>
    <property type="match status" value="1"/>
</dbReference>
<keyword evidence="14" id="KW-1133">Transmembrane helix</keyword>
<keyword evidence="5" id="KW-0597">Phosphoprotein</keyword>
<evidence type="ECO:0000256" key="4">
    <source>
        <dbReference type="ARBA" id="ARBA00022527"/>
    </source>
</evidence>
<name>A0A176WP08_MARPO</name>
<dbReference type="PROSITE" id="PS50011">
    <property type="entry name" value="PROTEIN_KINASE_DOM"/>
    <property type="match status" value="1"/>
</dbReference>
<evidence type="ECO:0000256" key="15">
    <source>
        <dbReference type="ARBA" id="ARBA00023136"/>
    </source>
</evidence>
<dbReference type="SMART" id="SM00369">
    <property type="entry name" value="LRR_TYP"/>
    <property type="match status" value="8"/>
</dbReference>
<dbReference type="PANTHER" id="PTHR48053">
    <property type="entry name" value="LEUCINE RICH REPEAT FAMILY PROTEIN, EXPRESSED"/>
    <property type="match status" value="1"/>
</dbReference>
<evidence type="ECO:0000256" key="18">
    <source>
        <dbReference type="ARBA" id="ARBA00047899"/>
    </source>
</evidence>
<dbReference type="GO" id="GO:0004674">
    <property type="term" value="F:protein serine/threonine kinase activity"/>
    <property type="evidence" value="ECO:0007669"/>
    <property type="project" value="UniProtKB-KW"/>
</dbReference>
<evidence type="ECO:0000256" key="8">
    <source>
        <dbReference type="ARBA" id="ARBA00022692"/>
    </source>
</evidence>
<evidence type="ECO:0000256" key="12">
    <source>
        <dbReference type="ARBA" id="ARBA00022777"/>
    </source>
</evidence>
<dbReference type="PROSITE" id="PS00108">
    <property type="entry name" value="PROTEIN_KINASE_ST"/>
    <property type="match status" value="1"/>
</dbReference>
<evidence type="ECO:0000256" key="11">
    <source>
        <dbReference type="ARBA" id="ARBA00022741"/>
    </source>
</evidence>
<dbReference type="InterPro" id="IPR032675">
    <property type="entry name" value="LRR_dom_sf"/>
</dbReference>
<evidence type="ECO:0000256" key="20">
    <source>
        <dbReference type="PROSITE-ProRule" id="PRU10141"/>
    </source>
</evidence>
<evidence type="ECO:0000256" key="3">
    <source>
        <dbReference type="ARBA" id="ARBA00022475"/>
    </source>
</evidence>
<evidence type="ECO:0000256" key="9">
    <source>
        <dbReference type="ARBA" id="ARBA00022729"/>
    </source>
</evidence>
<evidence type="ECO:0000256" key="14">
    <source>
        <dbReference type="ARBA" id="ARBA00022989"/>
    </source>
</evidence>
<dbReference type="PRINTS" id="PR00019">
    <property type="entry name" value="LEURICHRPT"/>
</dbReference>
<dbReference type="InterPro" id="IPR051716">
    <property type="entry name" value="Plant_RL_S/T_kinase"/>
</dbReference>
<evidence type="ECO:0000256" key="2">
    <source>
        <dbReference type="ARBA" id="ARBA00012513"/>
    </source>
</evidence>
<reference evidence="23" key="1">
    <citation type="submission" date="2016-03" db="EMBL/GenBank/DDBJ databases">
        <title>Mechanisms controlling the formation of the plant cell surface in tip-growing cells are functionally conserved among land plants.</title>
        <authorList>
            <person name="Honkanen S."/>
            <person name="Jones V.A."/>
            <person name="Morieri G."/>
            <person name="Champion C."/>
            <person name="Hetherington A.J."/>
            <person name="Kelly S."/>
            <person name="Saint-Marcoux D."/>
            <person name="Proust H."/>
            <person name="Prescott H."/>
            <person name="Dolan L."/>
        </authorList>
    </citation>
    <scope>NUCLEOTIDE SEQUENCE [LARGE SCALE GENOMIC DNA]</scope>
    <source>
        <tissue evidence="23">Whole gametophyte</tissue>
    </source>
</reference>
<dbReference type="InterPro" id="IPR008271">
    <property type="entry name" value="Ser/Thr_kinase_AS"/>
</dbReference>
<dbReference type="GO" id="GO:0005886">
    <property type="term" value="C:plasma membrane"/>
    <property type="evidence" value="ECO:0007669"/>
    <property type="project" value="UniProtKB-SubCell"/>
</dbReference>
<dbReference type="Pfam" id="PF00069">
    <property type="entry name" value="Pkinase"/>
    <property type="match status" value="1"/>
</dbReference>
<evidence type="ECO:0000256" key="10">
    <source>
        <dbReference type="ARBA" id="ARBA00022737"/>
    </source>
</evidence>
<feature type="domain" description="Protein kinase" evidence="22">
    <location>
        <begin position="769"/>
        <end position="1071"/>
    </location>
</feature>
<accession>A0A176WP08</accession>
<evidence type="ECO:0000256" key="21">
    <source>
        <dbReference type="SAM" id="MobiDB-lite"/>
    </source>
</evidence>
<keyword evidence="15" id="KW-0472">Membrane</keyword>
<dbReference type="FunFam" id="1.10.510.10:FF:000358">
    <property type="entry name" value="Putative leucine-rich repeat receptor-like serine/threonine-protein kinase"/>
    <property type="match status" value="1"/>
</dbReference>
<evidence type="ECO:0000256" key="5">
    <source>
        <dbReference type="ARBA" id="ARBA00022553"/>
    </source>
</evidence>
<dbReference type="Gene3D" id="1.10.510.10">
    <property type="entry name" value="Transferase(Phosphotransferase) domain 1"/>
    <property type="match status" value="1"/>
</dbReference>
<evidence type="ECO:0000256" key="17">
    <source>
        <dbReference type="ARBA" id="ARBA00023180"/>
    </source>
</evidence>
<dbReference type="Pfam" id="PF13855">
    <property type="entry name" value="LRR_8"/>
    <property type="match status" value="2"/>
</dbReference>
<keyword evidence="10" id="KW-0677">Repeat</keyword>
<keyword evidence="7" id="KW-0808">Transferase</keyword>
<comment type="caution">
    <text evidence="23">The sequence shown here is derived from an EMBL/GenBank/DDBJ whole genome shotgun (WGS) entry which is preliminary data.</text>
</comment>
<dbReference type="EMBL" id="LVLJ01000462">
    <property type="protein sequence ID" value="OAE34022.1"/>
    <property type="molecule type" value="Genomic_DNA"/>
</dbReference>
<dbReference type="PROSITE" id="PS00107">
    <property type="entry name" value="PROTEIN_KINASE_ATP"/>
    <property type="match status" value="1"/>
</dbReference>
<dbReference type="SMART" id="SM00220">
    <property type="entry name" value="S_TKc"/>
    <property type="match status" value="1"/>
</dbReference>
<dbReference type="Gene3D" id="3.30.200.20">
    <property type="entry name" value="Phosphorylase Kinase, domain 1"/>
    <property type="match status" value="1"/>
</dbReference>
<keyword evidence="24" id="KW-1185">Reference proteome</keyword>
<evidence type="ECO:0000256" key="6">
    <source>
        <dbReference type="ARBA" id="ARBA00022614"/>
    </source>
</evidence>
<gene>
    <name evidence="23" type="ORF">AXG93_4142s1070</name>
</gene>
<keyword evidence="11 20" id="KW-0547">Nucleotide-binding</keyword>
<dbReference type="InterPro" id="IPR001611">
    <property type="entry name" value="Leu-rich_rpt"/>
</dbReference>
<organism evidence="23 24">
    <name type="scientific">Marchantia polymorpha subsp. ruderalis</name>
    <dbReference type="NCBI Taxonomy" id="1480154"/>
    <lineage>
        <taxon>Eukaryota</taxon>
        <taxon>Viridiplantae</taxon>
        <taxon>Streptophyta</taxon>
        <taxon>Embryophyta</taxon>
        <taxon>Marchantiophyta</taxon>
        <taxon>Marchantiopsida</taxon>
        <taxon>Marchantiidae</taxon>
        <taxon>Marchantiales</taxon>
        <taxon>Marchantiaceae</taxon>
        <taxon>Marchantia</taxon>
    </lineage>
</organism>
<dbReference type="InterPro" id="IPR017441">
    <property type="entry name" value="Protein_kinase_ATP_BS"/>
</dbReference>
<dbReference type="EC" id="2.7.11.1" evidence="2"/>
<evidence type="ECO:0000313" key="23">
    <source>
        <dbReference type="EMBL" id="OAE34022.1"/>
    </source>
</evidence>
<keyword evidence="8" id="KW-0812">Transmembrane</keyword>
<feature type="compositionally biased region" description="Gly residues" evidence="21">
    <location>
        <begin position="136"/>
        <end position="145"/>
    </location>
</feature>
<dbReference type="SUPFAM" id="SSF52047">
    <property type="entry name" value="RNI-like"/>
    <property type="match status" value="1"/>
</dbReference>
<dbReference type="CDD" id="cd14066">
    <property type="entry name" value="STKc_IRAK"/>
    <property type="match status" value="1"/>
</dbReference>
<feature type="region of interest" description="Disordered" evidence="21">
    <location>
        <begin position="114"/>
        <end position="147"/>
    </location>
</feature>
<keyword evidence="9" id="KW-0732">Signal</keyword>
<comment type="catalytic activity">
    <reaction evidence="19">
        <text>L-seryl-[protein] + ATP = O-phospho-L-seryl-[protein] + ADP + H(+)</text>
        <dbReference type="Rhea" id="RHEA:17989"/>
        <dbReference type="Rhea" id="RHEA-COMP:9863"/>
        <dbReference type="Rhea" id="RHEA-COMP:11604"/>
        <dbReference type="ChEBI" id="CHEBI:15378"/>
        <dbReference type="ChEBI" id="CHEBI:29999"/>
        <dbReference type="ChEBI" id="CHEBI:30616"/>
        <dbReference type="ChEBI" id="CHEBI:83421"/>
        <dbReference type="ChEBI" id="CHEBI:456216"/>
        <dbReference type="EC" id="2.7.11.1"/>
    </reaction>
</comment>
<evidence type="ECO:0000256" key="1">
    <source>
        <dbReference type="ARBA" id="ARBA00004162"/>
    </source>
</evidence>
<dbReference type="Proteomes" id="UP000077202">
    <property type="component" value="Unassembled WGS sequence"/>
</dbReference>